<organism evidence="1 2">
    <name type="scientific">Qingrenia yutianensis</name>
    <dbReference type="NCBI Taxonomy" id="2763676"/>
    <lineage>
        <taxon>Bacteria</taxon>
        <taxon>Bacillati</taxon>
        <taxon>Bacillota</taxon>
        <taxon>Clostridia</taxon>
        <taxon>Eubacteriales</taxon>
        <taxon>Oscillospiraceae</taxon>
        <taxon>Qingrenia</taxon>
    </lineage>
</organism>
<gene>
    <name evidence="1" type="ORF">H8706_06960</name>
</gene>
<protein>
    <submittedName>
        <fullName evidence="1">DUF1490 domain-containing protein</fullName>
    </submittedName>
</protein>
<dbReference type="RefSeq" id="WP_178347079.1">
    <property type="nucleotide sequence ID" value="NZ_JACRTE010000006.1"/>
</dbReference>
<evidence type="ECO:0000313" key="2">
    <source>
        <dbReference type="Proteomes" id="UP000647416"/>
    </source>
</evidence>
<dbReference type="Proteomes" id="UP000647416">
    <property type="component" value="Unassembled WGS sequence"/>
</dbReference>
<dbReference type="AlphaFoldDB" id="A0A926ISP3"/>
<comment type="caution">
    <text evidence="1">The sequence shown here is derived from an EMBL/GenBank/DDBJ whole genome shotgun (WGS) entry which is preliminary data.</text>
</comment>
<accession>A0A926ISP3</accession>
<keyword evidence="2" id="KW-1185">Reference proteome</keyword>
<sequence length="78" mass="8688">MKVLDYLKNEKLLCFVGGILTATYGVKALKSDKTRNACVKGIAKCMKLQKDAQVTLQNMKEEAEDICFDAKKEAEGEE</sequence>
<reference evidence="1" key="1">
    <citation type="submission" date="2020-08" db="EMBL/GenBank/DDBJ databases">
        <title>Genome public.</title>
        <authorList>
            <person name="Liu C."/>
            <person name="Sun Q."/>
        </authorList>
    </citation>
    <scope>NUCLEOTIDE SEQUENCE</scope>
    <source>
        <strain evidence="1">NSJ-50</strain>
    </source>
</reference>
<name>A0A926ISP3_9FIRM</name>
<dbReference type="EMBL" id="JACRTE010000006">
    <property type="protein sequence ID" value="MBC8596609.1"/>
    <property type="molecule type" value="Genomic_DNA"/>
</dbReference>
<proteinExistence type="predicted"/>
<evidence type="ECO:0000313" key="1">
    <source>
        <dbReference type="EMBL" id="MBC8596609.1"/>
    </source>
</evidence>